<evidence type="ECO:0000259" key="10">
    <source>
        <dbReference type="PROSITE" id="PS50893"/>
    </source>
</evidence>
<proteinExistence type="predicted"/>
<dbReference type="InterPro" id="IPR003593">
    <property type="entry name" value="AAA+_ATPase"/>
</dbReference>
<dbReference type="AlphaFoldDB" id="A0A1V8P065"/>
<dbReference type="FunFam" id="3.40.50.300:FF:000127">
    <property type="entry name" value="Ribose import ATP-binding protein RbsA"/>
    <property type="match status" value="1"/>
</dbReference>
<accession>A0A1V8P065</accession>
<evidence type="ECO:0000256" key="3">
    <source>
        <dbReference type="ARBA" id="ARBA00022475"/>
    </source>
</evidence>
<dbReference type="GO" id="GO:0015749">
    <property type="term" value="P:monosaccharide transmembrane transport"/>
    <property type="evidence" value="ECO:0007669"/>
    <property type="project" value="UniProtKB-ARBA"/>
</dbReference>
<feature type="domain" description="ABC transporter" evidence="10">
    <location>
        <begin position="6"/>
        <end position="243"/>
    </location>
</feature>
<evidence type="ECO:0000256" key="7">
    <source>
        <dbReference type="ARBA" id="ARBA00022840"/>
    </source>
</evidence>
<keyword evidence="8" id="KW-1278">Translocase</keyword>
<evidence type="ECO:0000313" key="11">
    <source>
        <dbReference type="EMBL" id="OQM42082.1"/>
    </source>
</evidence>
<dbReference type="CDD" id="cd03215">
    <property type="entry name" value="ABC_Carb_Monos_II"/>
    <property type="match status" value="1"/>
</dbReference>
<sequence length="499" mass="55296">MSETFLQMSHITKRFPGVLALSNVDFALRKGEVHVLLGENGAGKSTLMKILSGVYQPDEGDIIFEGQPVTFANPLSAQSAGITIIHQEFNLFPELTVEDNIFIGREFCKNNRWRLDEKQQRQAAIDILQKLNLNISPETLVADLTVAQQQMVEIAKAISVNAKILIMDEPTAALTETEIDSLFQVTRLLKEQGTGIVYISHRLEELALIADRATVMRDGQFIATVDYDAVKISDLIAMMVGRDLGNIYPRREPLAQRKPVLEVSGLTRNGVLNNIDFTLYQGEILGFAGLMGAGRTELARAIFGADPIDGGTLKLNGNVTVIKDIPDAIKQGISYLTEDRKKEGLALGLSVERNIMLGNYPEYSDRYGNVDSKRCQKTSEEQVKALRIKTPHLEQAALNLSGGNQQKIIIARWVCKDTDILIFDEPTRGIDVGAKLEIYELMNRLVAKGKSIIMISSELPEVLGMCDRILVMRNGRITGELASDDATQEKIMQYATLED</sequence>
<dbReference type="FunFam" id="3.40.50.300:FF:000126">
    <property type="entry name" value="Galactose/methyl galactoside import ATP-binding protein MglA"/>
    <property type="match status" value="1"/>
</dbReference>
<feature type="domain" description="ABC transporter" evidence="10">
    <location>
        <begin position="255"/>
        <end position="499"/>
    </location>
</feature>
<dbReference type="GO" id="GO:0005524">
    <property type="term" value="F:ATP binding"/>
    <property type="evidence" value="ECO:0007669"/>
    <property type="project" value="UniProtKB-KW"/>
</dbReference>
<evidence type="ECO:0000256" key="8">
    <source>
        <dbReference type="ARBA" id="ARBA00022967"/>
    </source>
</evidence>
<dbReference type="Proteomes" id="UP000192573">
    <property type="component" value="Unassembled WGS sequence"/>
</dbReference>
<dbReference type="CDD" id="cd03216">
    <property type="entry name" value="ABC_Carb_Monos_I"/>
    <property type="match status" value="1"/>
</dbReference>
<evidence type="ECO:0000256" key="1">
    <source>
        <dbReference type="ARBA" id="ARBA00004417"/>
    </source>
</evidence>
<dbReference type="RefSeq" id="WP_080859163.1">
    <property type="nucleotide sequence ID" value="NZ_CP077405.1"/>
</dbReference>
<dbReference type="GO" id="GO:0005886">
    <property type="term" value="C:plasma membrane"/>
    <property type="evidence" value="ECO:0007669"/>
    <property type="project" value="UniProtKB-SubCell"/>
</dbReference>
<keyword evidence="7 11" id="KW-0067">ATP-binding</keyword>
<keyword evidence="6" id="KW-0547">Nucleotide-binding</keyword>
<reference evidence="11 12" key="1">
    <citation type="submission" date="2017-03" db="EMBL/GenBank/DDBJ databases">
        <authorList>
            <person name="Afonso C.L."/>
            <person name="Miller P.J."/>
            <person name="Scott M.A."/>
            <person name="Spackman E."/>
            <person name="Goraichik I."/>
            <person name="Dimitrov K.M."/>
            <person name="Suarez D.L."/>
            <person name="Swayne D.E."/>
        </authorList>
    </citation>
    <scope>NUCLEOTIDE SEQUENCE [LARGE SCALE GENOMIC DNA]</scope>
    <source>
        <strain evidence="11 12">ATCC 51113</strain>
    </source>
</reference>
<keyword evidence="4" id="KW-0762">Sugar transport</keyword>
<comment type="caution">
    <text evidence="11">The sequence shown here is derived from an EMBL/GenBank/DDBJ whole genome shotgun (WGS) entry which is preliminary data.</text>
</comment>
<dbReference type="SMART" id="SM00382">
    <property type="entry name" value="AAA"/>
    <property type="match status" value="2"/>
</dbReference>
<dbReference type="SUPFAM" id="SSF52540">
    <property type="entry name" value="P-loop containing nucleoside triphosphate hydrolases"/>
    <property type="match status" value="2"/>
</dbReference>
<dbReference type="InterPro" id="IPR050107">
    <property type="entry name" value="ABC_carbohydrate_import_ATPase"/>
</dbReference>
<dbReference type="GO" id="GO:0016887">
    <property type="term" value="F:ATP hydrolysis activity"/>
    <property type="evidence" value="ECO:0007669"/>
    <property type="project" value="InterPro"/>
</dbReference>
<dbReference type="InterPro" id="IPR017871">
    <property type="entry name" value="ABC_transporter-like_CS"/>
</dbReference>
<dbReference type="PANTHER" id="PTHR43790:SF3">
    <property type="entry name" value="D-ALLOSE IMPORT ATP-BINDING PROTEIN ALSA-RELATED"/>
    <property type="match status" value="1"/>
</dbReference>
<evidence type="ECO:0000313" key="12">
    <source>
        <dbReference type="Proteomes" id="UP000192573"/>
    </source>
</evidence>
<keyword evidence="3" id="KW-1003">Cell membrane</keyword>
<dbReference type="PROSITE" id="PS00211">
    <property type="entry name" value="ABC_TRANSPORTER_1"/>
    <property type="match status" value="1"/>
</dbReference>
<protein>
    <submittedName>
        <fullName evidence="11">D-xylose ABC transporter ATP-binding protein</fullName>
    </submittedName>
</protein>
<dbReference type="PROSITE" id="PS50893">
    <property type="entry name" value="ABC_TRANSPORTER_2"/>
    <property type="match status" value="2"/>
</dbReference>
<evidence type="ECO:0000256" key="4">
    <source>
        <dbReference type="ARBA" id="ARBA00022597"/>
    </source>
</evidence>
<dbReference type="Gene3D" id="3.40.50.300">
    <property type="entry name" value="P-loop containing nucleotide triphosphate hydrolases"/>
    <property type="match status" value="2"/>
</dbReference>
<evidence type="ECO:0000256" key="2">
    <source>
        <dbReference type="ARBA" id="ARBA00022448"/>
    </source>
</evidence>
<keyword evidence="9" id="KW-0472">Membrane</keyword>
<dbReference type="InterPro" id="IPR003439">
    <property type="entry name" value="ABC_transporter-like_ATP-bd"/>
</dbReference>
<evidence type="ECO:0000256" key="6">
    <source>
        <dbReference type="ARBA" id="ARBA00022741"/>
    </source>
</evidence>
<keyword evidence="2" id="KW-0813">Transport</keyword>
<comment type="subcellular location">
    <subcellularLocation>
        <location evidence="1">Cell inner membrane</location>
        <topology evidence="1">Peripheral membrane protein</topology>
    </subcellularLocation>
</comment>
<dbReference type="PANTHER" id="PTHR43790">
    <property type="entry name" value="CARBOHYDRATE TRANSPORT ATP-BINDING PROTEIN MG119-RELATED"/>
    <property type="match status" value="1"/>
</dbReference>
<keyword evidence="5" id="KW-0677">Repeat</keyword>
<gene>
    <name evidence="11" type="ORF">BZK42_11130</name>
</gene>
<evidence type="ECO:0000256" key="9">
    <source>
        <dbReference type="ARBA" id="ARBA00023136"/>
    </source>
</evidence>
<dbReference type="Pfam" id="PF00005">
    <property type="entry name" value="ABC_tran"/>
    <property type="match status" value="2"/>
</dbReference>
<dbReference type="InterPro" id="IPR027417">
    <property type="entry name" value="P-loop_NTPase"/>
</dbReference>
<dbReference type="EMBL" id="NAEW01000004">
    <property type="protein sequence ID" value="OQM42082.1"/>
    <property type="molecule type" value="Genomic_DNA"/>
</dbReference>
<organism evidence="11 12">
    <name type="scientific">Citrobacter braakii</name>
    <dbReference type="NCBI Taxonomy" id="57706"/>
    <lineage>
        <taxon>Bacteria</taxon>
        <taxon>Pseudomonadati</taxon>
        <taxon>Pseudomonadota</taxon>
        <taxon>Gammaproteobacteria</taxon>
        <taxon>Enterobacterales</taxon>
        <taxon>Enterobacteriaceae</taxon>
        <taxon>Citrobacter</taxon>
        <taxon>Citrobacter freundii complex</taxon>
    </lineage>
</organism>
<name>A0A1V8P065_CITBR</name>
<evidence type="ECO:0000256" key="5">
    <source>
        <dbReference type="ARBA" id="ARBA00022737"/>
    </source>
</evidence>